<name>A0A9E6MRQ0_9ACTN</name>
<dbReference type="PANTHER" id="PTHR33217:SF7">
    <property type="entry name" value="TRANSPOSASE FOR INSERTION SEQUENCE ELEMENT IS1081"/>
    <property type="match status" value="1"/>
</dbReference>
<dbReference type="RefSeq" id="WP_166339543.1">
    <property type="nucleotide sequence ID" value="NZ_CP072829.1"/>
</dbReference>
<evidence type="ECO:0000256" key="7">
    <source>
        <dbReference type="SAM" id="MobiDB-lite"/>
    </source>
</evidence>
<feature type="compositionally biased region" description="Basic and acidic residues" evidence="7">
    <location>
        <begin position="359"/>
        <end position="369"/>
    </location>
</feature>
<sequence>MNNPRCGACGGRMKRNGTTKAGAQRWRCIRCGASAVRRIDASAKALRAFLRWLLSKDAIADLKTSRTTFWRKTAWIWRIWPIAPKTGEVHDVVFLDGIWLRRRAAVLIAYADGHVIAWHLAQSECASAWAALMARIPAPSMAVSDGSAGLAKAASIMWPATRIQRCTFHAANQVKRCTTLKPKLEAGIELLGIANALGEVDGVDAAAAWLLDYNAWCTKWESFLKEFTVKDGKKVWTHERLRKARGSLNKLVREGTLFTFAKMEQERGGKWPATNNAIESVNARLREMLRLHRGLPLMHRIKAIFWWCYMHTESPLSASEIIRVMPTDDDVDGLFAAASKKPSGEDGSPEEYGSGIDWSEFHMPTEYRQ</sequence>
<dbReference type="Proteomes" id="UP000636394">
    <property type="component" value="Unassembled WGS sequence"/>
</dbReference>
<dbReference type="Pfam" id="PF00872">
    <property type="entry name" value="Transposase_mut"/>
    <property type="match status" value="1"/>
</dbReference>
<evidence type="ECO:0000313" key="11">
    <source>
        <dbReference type="Proteomes" id="UP000671910"/>
    </source>
</evidence>
<evidence type="ECO:0000256" key="2">
    <source>
        <dbReference type="ARBA" id="ARBA00010961"/>
    </source>
</evidence>
<keyword evidence="10" id="KW-1185">Reference proteome</keyword>
<keyword evidence="4 6" id="KW-0238">DNA-binding</keyword>
<dbReference type="InterPro" id="IPR001207">
    <property type="entry name" value="Transposase_mutator"/>
</dbReference>
<dbReference type="KEGG" id="ebz:J7S26_02480"/>
<dbReference type="InterPro" id="IPR048004">
    <property type="entry name" value="IS1249_transpos"/>
</dbReference>
<keyword evidence="5 6" id="KW-0233">DNA recombination</keyword>
<evidence type="ECO:0000313" key="9">
    <source>
        <dbReference type="EMBL" id="QTU84800.1"/>
    </source>
</evidence>
<comment type="function">
    <text evidence="1 6">Required for the transposition of the insertion element.</text>
</comment>
<evidence type="ECO:0000256" key="6">
    <source>
        <dbReference type="RuleBase" id="RU365089"/>
    </source>
</evidence>
<dbReference type="GO" id="GO:0003677">
    <property type="term" value="F:DNA binding"/>
    <property type="evidence" value="ECO:0007669"/>
    <property type="project" value="UniProtKB-UniRule"/>
</dbReference>
<dbReference type="PANTHER" id="PTHR33217">
    <property type="entry name" value="TRANSPOSASE FOR INSERTION SEQUENCE ELEMENT IS1081"/>
    <property type="match status" value="1"/>
</dbReference>
<organism evidence="9 11">
    <name type="scientific">Xiamenia xianingshaonis</name>
    <dbReference type="NCBI Taxonomy" id="2682776"/>
    <lineage>
        <taxon>Bacteria</taxon>
        <taxon>Bacillati</taxon>
        <taxon>Actinomycetota</taxon>
        <taxon>Coriobacteriia</taxon>
        <taxon>Eggerthellales</taxon>
        <taxon>Eggerthellaceae</taxon>
        <taxon>Xiamenia</taxon>
    </lineage>
</organism>
<dbReference type="Proteomes" id="UP000671910">
    <property type="component" value="Chromosome"/>
</dbReference>
<keyword evidence="3 6" id="KW-0815">Transposition</keyword>
<dbReference type="AlphaFoldDB" id="A0A9E6MRQ0"/>
<dbReference type="NCBIfam" id="NF033544">
    <property type="entry name" value="transpos_IS1249"/>
    <property type="match status" value="1"/>
</dbReference>
<reference evidence="9" key="2">
    <citation type="submission" date="2021-04" db="EMBL/GenBank/DDBJ databases">
        <title>Novel species in family Eggerthellaceae.</title>
        <authorList>
            <person name="Zhang G."/>
        </authorList>
    </citation>
    <scope>NUCLEOTIDE SEQUENCE</scope>
    <source>
        <strain evidence="9">Zg-886</strain>
    </source>
</reference>
<dbReference type="EMBL" id="WPCR01000007">
    <property type="protein sequence ID" value="NHM14318.1"/>
    <property type="molecule type" value="Genomic_DNA"/>
</dbReference>
<evidence type="ECO:0000313" key="10">
    <source>
        <dbReference type="Proteomes" id="UP000636394"/>
    </source>
</evidence>
<evidence type="ECO:0000256" key="4">
    <source>
        <dbReference type="ARBA" id="ARBA00023125"/>
    </source>
</evidence>
<feature type="region of interest" description="Disordered" evidence="7">
    <location>
        <begin position="338"/>
        <end position="369"/>
    </location>
</feature>
<evidence type="ECO:0000256" key="1">
    <source>
        <dbReference type="ARBA" id="ARBA00002190"/>
    </source>
</evidence>
<evidence type="ECO:0000313" key="8">
    <source>
        <dbReference type="EMBL" id="NHM14318.1"/>
    </source>
</evidence>
<reference evidence="8 10" key="1">
    <citation type="submission" date="2019-11" db="EMBL/GenBank/DDBJ databases">
        <title>Eggerthellaceae novel genus isolated from the rectal contents of marmort.</title>
        <authorList>
            <person name="Zhang G."/>
        </authorList>
    </citation>
    <scope>NUCLEOTIDE SEQUENCE [LARGE SCALE GENOMIC DNA]</scope>
    <source>
        <strain evidence="10">zg-886</strain>
        <strain evidence="8">Zg-886</strain>
    </source>
</reference>
<dbReference type="EMBL" id="CP072829">
    <property type="protein sequence ID" value="QTU84800.1"/>
    <property type="molecule type" value="Genomic_DNA"/>
</dbReference>
<dbReference type="GO" id="GO:0004803">
    <property type="term" value="F:transposase activity"/>
    <property type="evidence" value="ECO:0007669"/>
    <property type="project" value="UniProtKB-UniRule"/>
</dbReference>
<gene>
    <name evidence="8" type="ORF">GMI68_06000</name>
    <name evidence="9" type="ORF">J7S26_02480</name>
</gene>
<proteinExistence type="inferred from homology"/>
<protein>
    <recommendedName>
        <fullName evidence="6">Mutator family transposase</fullName>
    </recommendedName>
</protein>
<dbReference type="GO" id="GO:0006313">
    <property type="term" value="P:DNA transposition"/>
    <property type="evidence" value="ECO:0007669"/>
    <property type="project" value="UniProtKB-UniRule"/>
</dbReference>
<accession>A0A9E6MRQ0</accession>
<evidence type="ECO:0000256" key="3">
    <source>
        <dbReference type="ARBA" id="ARBA00022578"/>
    </source>
</evidence>
<comment type="similarity">
    <text evidence="2 6">Belongs to the transposase mutator family.</text>
</comment>
<evidence type="ECO:0000256" key="5">
    <source>
        <dbReference type="ARBA" id="ARBA00023172"/>
    </source>
</evidence>
<keyword evidence="6" id="KW-0814">Transposable element</keyword>